<dbReference type="AlphaFoldDB" id="A0A6G4ZID0"/>
<proteinExistence type="predicted"/>
<dbReference type="RefSeq" id="WP_003480743.1">
    <property type="nucleotide sequence ID" value="NZ_JAALNF010000013.1"/>
</dbReference>
<sequence length="510" mass="60526">MADFAVQMYRGEHKRDASSKVRGFIYQDLLAIEYLIESNDNSSLELYSEWAEDIYVETNESVSIIQVKYYTSSNINFKEIYNELFYQYVRLKLLDCNKNIKCKLSYYSSKLKKGVGTSEHIKNNINVVEDVDWENIDKVKILEQIYKDDKGNERTKENREKKLFEIASNEALLNEFINNIYCEDLRKENLEELRDNLKEKIYFLIKSDERAIKINEWEEEVLSEVGLAVSVVYLQESYDEARKNSRLRKRTLNELTDKLIDITNNIDSPSNITNILKYYVDECLIEYILEDDSLENIEYEEINDIRKFYENLAASTKYFFDKYLLTDLGQYALLNTISKSTSNRLNIESYMKKSYVEKNNIFLEHKVEFMSFLKNVWKVLYSLECKDFAEYIEKAVTDHIQFKFPKQDKIIIMSAIGIDNPVKDIKNIFNRYRLLDKKPKKWLVRNNKIRGIKNYSLDVKSISKELENNTAYISDEVFEIECMECIKLEGYIKDKDNCDECIFSIKCPKR</sequence>
<organism evidence="1">
    <name type="scientific">Clostridium perfringens</name>
    <dbReference type="NCBI Taxonomy" id="1502"/>
    <lineage>
        <taxon>Bacteria</taxon>
        <taxon>Bacillati</taxon>
        <taxon>Bacillota</taxon>
        <taxon>Clostridia</taxon>
        <taxon>Eubacteriales</taxon>
        <taxon>Clostridiaceae</taxon>
        <taxon>Clostridium</taxon>
    </lineage>
</organism>
<evidence type="ECO:0000313" key="1">
    <source>
        <dbReference type="EMBL" id="NGT91315.1"/>
    </source>
</evidence>
<dbReference type="EMBL" id="JAALNF010000013">
    <property type="protein sequence ID" value="NGT91315.1"/>
    <property type="molecule type" value="Genomic_DNA"/>
</dbReference>
<gene>
    <name evidence="1" type="ORF">G6Z02_14120</name>
</gene>
<name>A0A6G4ZID0_CLOPF</name>
<reference evidence="1" key="1">
    <citation type="submission" date="2020-02" db="EMBL/GenBank/DDBJ databases">
        <title>Genomic Insights into the Phylogeny and Genetic Plasticity of the Human and Animal Enteric Pathogen Clostridium perfringens.</title>
        <authorList>
            <person name="Feng Y."/>
            <person name="Hu Y."/>
        </authorList>
    </citation>
    <scope>NUCLEOTIDE SEQUENCE</scope>
    <source>
        <strain evidence="1">CP-08</strain>
    </source>
</reference>
<comment type="caution">
    <text evidence="1">The sequence shown here is derived from an EMBL/GenBank/DDBJ whole genome shotgun (WGS) entry which is preliminary data.</text>
</comment>
<accession>A0A6G4ZID0</accession>
<protein>
    <submittedName>
        <fullName evidence="1">Uncharacterized protein</fullName>
    </submittedName>
</protein>